<sequence length="82" mass="9779">MERVAKRDKQALSVLYDRYHRMLWNFASRSHVDPNACEELVSRVFSHLWLQPGDFRSDRNFAALLLECCRSKSLEMREKKCC</sequence>
<dbReference type="Proteomes" id="UP001597273">
    <property type="component" value="Unassembled WGS sequence"/>
</dbReference>
<evidence type="ECO:0000259" key="1">
    <source>
        <dbReference type="Pfam" id="PF04542"/>
    </source>
</evidence>
<name>A0ABW4QH03_9BACL</name>
<dbReference type="Gene3D" id="1.10.1740.10">
    <property type="match status" value="1"/>
</dbReference>
<accession>A0ABW4QH03</accession>
<dbReference type="EMBL" id="JBHUFW010000005">
    <property type="protein sequence ID" value="MFD1862866.1"/>
    <property type="molecule type" value="Genomic_DNA"/>
</dbReference>
<protein>
    <submittedName>
        <fullName evidence="2">RNA polymerase sigma factor</fullName>
    </submittedName>
</protein>
<evidence type="ECO:0000313" key="2">
    <source>
        <dbReference type="EMBL" id="MFD1862866.1"/>
    </source>
</evidence>
<reference evidence="3" key="1">
    <citation type="journal article" date="2019" name="Int. J. Syst. Evol. Microbiol.">
        <title>The Global Catalogue of Microorganisms (GCM) 10K type strain sequencing project: providing services to taxonomists for standard genome sequencing and annotation.</title>
        <authorList>
            <consortium name="The Broad Institute Genomics Platform"/>
            <consortium name="The Broad Institute Genome Sequencing Center for Infectious Disease"/>
            <person name="Wu L."/>
            <person name="Ma J."/>
        </authorList>
    </citation>
    <scope>NUCLEOTIDE SEQUENCE [LARGE SCALE GENOMIC DNA]</scope>
    <source>
        <strain evidence="3">CGMCC 1.15475</strain>
    </source>
</reference>
<dbReference type="SUPFAM" id="SSF88946">
    <property type="entry name" value="Sigma2 domain of RNA polymerase sigma factors"/>
    <property type="match status" value="1"/>
</dbReference>
<dbReference type="RefSeq" id="WP_377339934.1">
    <property type="nucleotide sequence ID" value="NZ_JBHUFW010000005.1"/>
</dbReference>
<keyword evidence="3" id="KW-1185">Reference proteome</keyword>
<comment type="caution">
    <text evidence="2">The sequence shown here is derived from an EMBL/GenBank/DDBJ whole genome shotgun (WGS) entry which is preliminary data.</text>
</comment>
<dbReference type="InterPro" id="IPR013325">
    <property type="entry name" value="RNA_pol_sigma_r2"/>
</dbReference>
<organism evidence="2 3">
    <name type="scientific">Planococcus chinensis</name>
    <dbReference type="NCBI Taxonomy" id="272917"/>
    <lineage>
        <taxon>Bacteria</taxon>
        <taxon>Bacillati</taxon>
        <taxon>Bacillota</taxon>
        <taxon>Bacilli</taxon>
        <taxon>Bacillales</taxon>
        <taxon>Caryophanaceae</taxon>
        <taxon>Planococcus</taxon>
    </lineage>
</organism>
<evidence type="ECO:0000313" key="3">
    <source>
        <dbReference type="Proteomes" id="UP001597273"/>
    </source>
</evidence>
<proteinExistence type="predicted"/>
<gene>
    <name evidence="2" type="ORF">ACFSDB_07975</name>
</gene>
<feature type="domain" description="RNA polymerase sigma-70 region 2" evidence="1">
    <location>
        <begin position="15"/>
        <end position="74"/>
    </location>
</feature>
<dbReference type="InterPro" id="IPR007627">
    <property type="entry name" value="RNA_pol_sigma70_r2"/>
</dbReference>
<dbReference type="Pfam" id="PF04542">
    <property type="entry name" value="Sigma70_r2"/>
    <property type="match status" value="1"/>
</dbReference>